<dbReference type="InterPro" id="IPR014027">
    <property type="entry name" value="UDP-Glc/GDP-Man_DH_C"/>
</dbReference>
<dbReference type="GO" id="GO:0089714">
    <property type="term" value="F:UDP-N-acetyl-D-mannosamine dehydrogenase activity"/>
    <property type="evidence" value="ECO:0007669"/>
    <property type="project" value="UniProtKB-EC"/>
</dbReference>
<dbReference type="EC" id="1.1.1.336" evidence="5"/>
<dbReference type="GO" id="GO:0016628">
    <property type="term" value="F:oxidoreductase activity, acting on the CH-CH group of donors, NAD or NADP as acceptor"/>
    <property type="evidence" value="ECO:0007669"/>
    <property type="project" value="InterPro"/>
</dbReference>
<dbReference type="Pfam" id="PF03720">
    <property type="entry name" value="UDPG_MGDP_dh_C"/>
    <property type="match status" value="1"/>
</dbReference>
<accession>A0A7W6GMK9</accession>
<dbReference type="SUPFAM" id="SSF51735">
    <property type="entry name" value="NAD(P)-binding Rossmann-fold domains"/>
    <property type="match status" value="1"/>
</dbReference>
<dbReference type="EMBL" id="JACIEB010000001">
    <property type="protein sequence ID" value="MBB3980855.1"/>
    <property type="molecule type" value="Genomic_DNA"/>
</dbReference>
<dbReference type="InterPro" id="IPR001732">
    <property type="entry name" value="UDP-Glc/GDP-Man_DH_N"/>
</dbReference>
<gene>
    <name evidence="5" type="ORF">GGR44_000486</name>
</gene>
<name>A0A7W6GMK9_9SPHN</name>
<dbReference type="SUPFAM" id="SSF48179">
    <property type="entry name" value="6-phosphogluconate dehydrogenase C-terminal domain-like"/>
    <property type="match status" value="1"/>
</dbReference>
<protein>
    <submittedName>
        <fullName evidence="5">UDP-N-acetyl-D-mannosaminuronic acid dehydrogenase</fullName>
        <ecNumber evidence="5">1.1.1.336</ecNumber>
    </submittedName>
</protein>
<dbReference type="SMART" id="SM00984">
    <property type="entry name" value="UDPG_MGDP_dh_C"/>
    <property type="match status" value="1"/>
</dbReference>
<keyword evidence="1 5" id="KW-0560">Oxidoreductase</keyword>
<comment type="similarity">
    <text evidence="3">Belongs to the UDP-glucose/GDP-mannose dehydrogenase family.</text>
</comment>
<dbReference type="GO" id="GO:0000271">
    <property type="term" value="P:polysaccharide biosynthetic process"/>
    <property type="evidence" value="ECO:0007669"/>
    <property type="project" value="InterPro"/>
</dbReference>
<dbReference type="PANTHER" id="PTHR43491:SF1">
    <property type="entry name" value="UDP-N-ACETYL-D-MANNOSAMINE DEHYDROGENASE"/>
    <property type="match status" value="1"/>
</dbReference>
<sequence length="461" mass="49898">MTAQLASVTEIFSFSGQEKGRKHRQYQDQSMPVDTHQKVSVIGLGYIGLPTAALIARGGAKVVGVDVSAHVVETVNEGRVHIEEVDLDGLVQGVVARGNLRASLTVEESDVFIIAVPTPVAEDRAPDISYVLNAARTVAPVLKAGDTVILESTSPVGTTEAMRDLFAQLRPDLKMPARGVQGDIAIAYCPERVLPGRILVELIDNDRCIGGITPRCARKALGFYRQFVRGQCITTTARAAEMVKLVENSFRDVNIAFANELSVIAENMGIDVWEVIRLANRHPRVNILSPGPGVGGHCIAVDPWFIVHGDPQNSRLIRTAREVNDGKTDYVVAKASDLIDEYAGQDIACLGLAFKANIDDFRESPAVKVAARLARRYGRRIKLVEPYASALPMEFAGTGAELIDLDSALESCGVFVILVDHDMFKSVPLDERGDKLVYDTRGIWPDQPAPAPMLAPSRAAG</sequence>
<dbReference type="NCBIfam" id="TIGR03026">
    <property type="entry name" value="NDP-sugDHase"/>
    <property type="match status" value="1"/>
</dbReference>
<dbReference type="SUPFAM" id="SSF52413">
    <property type="entry name" value="UDP-glucose/GDP-mannose dehydrogenase C-terminal domain"/>
    <property type="match status" value="1"/>
</dbReference>
<dbReference type="NCBIfam" id="NF008286">
    <property type="entry name" value="PRK11064.1"/>
    <property type="match status" value="1"/>
</dbReference>
<dbReference type="AlphaFoldDB" id="A0A7W6GMK9"/>
<dbReference type="PIRSF" id="PIRSF000124">
    <property type="entry name" value="UDPglc_GDPman_dh"/>
    <property type="match status" value="1"/>
</dbReference>
<evidence type="ECO:0000313" key="5">
    <source>
        <dbReference type="EMBL" id="MBB3980855.1"/>
    </source>
</evidence>
<reference evidence="5 6" key="1">
    <citation type="submission" date="2020-08" db="EMBL/GenBank/DDBJ databases">
        <title>Genomic Encyclopedia of Type Strains, Phase IV (KMG-IV): sequencing the most valuable type-strain genomes for metagenomic binning, comparative biology and taxonomic classification.</title>
        <authorList>
            <person name="Goeker M."/>
        </authorList>
    </citation>
    <scope>NUCLEOTIDE SEQUENCE [LARGE SCALE GENOMIC DNA]</scope>
    <source>
        <strain evidence="5 6">DSM 29348</strain>
    </source>
</reference>
<dbReference type="Proteomes" id="UP000552757">
    <property type="component" value="Unassembled WGS sequence"/>
</dbReference>
<organism evidence="5 6">
    <name type="scientific">Sphingobium fontiphilum</name>
    <dbReference type="NCBI Taxonomy" id="944425"/>
    <lineage>
        <taxon>Bacteria</taxon>
        <taxon>Pseudomonadati</taxon>
        <taxon>Pseudomonadota</taxon>
        <taxon>Alphaproteobacteria</taxon>
        <taxon>Sphingomonadales</taxon>
        <taxon>Sphingomonadaceae</taxon>
        <taxon>Sphingobium</taxon>
    </lineage>
</organism>
<comment type="caution">
    <text evidence="5">The sequence shown here is derived from an EMBL/GenBank/DDBJ whole genome shotgun (WGS) entry which is preliminary data.</text>
</comment>
<dbReference type="InterPro" id="IPR036220">
    <property type="entry name" value="UDP-Glc/GDP-Man_DH_C_sf"/>
</dbReference>
<dbReference type="PANTHER" id="PTHR43491">
    <property type="entry name" value="UDP-N-ACETYL-D-MANNOSAMINE DEHYDROGENASE"/>
    <property type="match status" value="1"/>
</dbReference>
<keyword evidence="2" id="KW-0520">NAD</keyword>
<dbReference type="Gene3D" id="3.40.50.720">
    <property type="entry name" value="NAD(P)-binding Rossmann-like Domain"/>
    <property type="match status" value="2"/>
</dbReference>
<dbReference type="PIRSF" id="PIRSF500136">
    <property type="entry name" value="UDP_ManNAc_DH"/>
    <property type="match status" value="1"/>
</dbReference>
<dbReference type="InterPro" id="IPR017476">
    <property type="entry name" value="UDP-Glc/GDP-Man"/>
</dbReference>
<proteinExistence type="inferred from homology"/>
<dbReference type="Pfam" id="PF03721">
    <property type="entry name" value="UDPG_MGDP_dh_N"/>
    <property type="match status" value="1"/>
</dbReference>
<dbReference type="InterPro" id="IPR014026">
    <property type="entry name" value="UDP-Glc/GDP-Man_DH_dimer"/>
</dbReference>
<evidence type="ECO:0000256" key="2">
    <source>
        <dbReference type="ARBA" id="ARBA00023027"/>
    </source>
</evidence>
<feature type="domain" description="UDP-glucose/GDP-mannose dehydrogenase C-terminal" evidence="4">
    <location>
        <begin position="348"/>
        <end position="446"/>
    </location>
</feature>
<dbReference type="InterPro" id="IPR008927">
    <property type="entry name" value="6-PGluconate_DH-like_C_sf"/>
</dbReference>
<evidence type="ECO:0000313" key="6">
    <source>
        <dbReference type="Proteomes" id="UP000552757"/>
    </source>
</evidence>
<evidence type="ECO:0000256" key="3">
    <source>
        <dbReference type="PIRNR" id="PIRNR000124"/>
    </source>
</evidence>
<evidence type="ECO:0000259" key="4">
    <source>
        <dbReference type="SMART" id="SM00984"/>
    </source>
</evidence>
<dbReference type="GO" id="GO:0051287">
    <property type="term" value="F:NAD binding"/>
    <property type="evidence" value="ECO:0007669"/>
    <property type="project" value="InterPro"/>
</dbReference>
<dbReference type="Pfam" id="PF00984">
    <property type="entry name" value="UDPG_MGDP_dh"/>
    <property type="match status" value="1"/>
</dbReference>
<keyword evidence="6" id="KW-1185">Reference proteome</keyword>
<dbReference type="InterPro" id="IPR036291">
    <property type="entry name" value="NAD(P)-bd_dom_sf"/>
</dbReference>
<dbReference type="InterPro" id="IPR028359">
    <property type="entry name" value="UDP_ManNAc/GlcNAc_DH"/>
</dbReference>
<evidence type="ECO:0000256" key="1">
    <source>
        <dbReference type="ARBA" id="ARBA00023002"/>
    </source>
</evidence>